<dbReference type="SUPFAM" id="SSF53041">
    <property type="entry name" value="Resolvase-like"/>
    <property type="match status" value="1"/>
</dbReference>
<dbReference type="InterPro" id="IPR009057">
    <property type="entry name" value="Homeodomain-like_sf"/>
</dbReference>
<evidence type="ECO:0000256" key="5">
    <source>
        <dbReference type="PIRSR" id="PIRSR606118-50"/>
    </source>
</evidence>
<reference evidence="8" key="1">
    <citation type="submission" date="2020-08" db="EMBL/GenBank/DDBJ databases">
        <title>Sequencing the genomes of 1000 actinobacteria strains.</title>
        <authorList>
            <person name="Klenk H.-P."/>
        </authorList>
    </citation>
    <scope>NUCLEOTIDE SEQUENCE</scope>
    <source>
        <strain evidence="8">DSM 10695</strain>
    </source>
</reference>
<dbReference type="Gene3D" id="1.10.10.60">
    <property type="entry name" value="Homeodomain-like"/>
    <property type="match status" value="1"/>
</dbReference>
<dbReference type="InterPro" id="IPR050639">
    <property type="entry name" value="SSR_resolvase"/>
</dbReference>
<dbReference type="CDD" id="cd00569">
    <property type="entry name" value="HTH_Hin_like"/>
    <property type="match status" value="1"/>
</dbReference>
<evidence type="ECO:0000313" key="9">
    <source>
        <dbReference type="Proteomes" id="UP000617426"/>
    </source>
</evidence>
<dbReference type="PROSITE" id="PS00397">
    <property type="entry name" value="RECOMBINASES_1"/>
    <property type="match status" value="1"/>
</dbReference>
<keyword evidence="4" id="KW-0233">DNA recombination</keyword>
<dbReference type="PANTHER" id="PTHR30461">
    <property type="entry name" value="DNA-INVERTASE FROM LAMBDOID PROPHAGE"/>
    <property type="match status" value="1"/>
</dbReference>
<evidence type="ECO:0000256" key="1">
    <source>
        <dbReference type="ARBA" id="ARBA00009913"/>
    </source>
</evidence>
<dbReference type="GO" id="GO:0015074">
    <property type="term" value="P:DNA integration"/>
    <property type="evidence" value="ECO:0007669"/>
    <property type="project" value="UniProtKB-KW"/>
</dbReference>
<dbReference type="Pfam" id="PF02796">
    <property type="entry name" value="HTH_7"/>
    <property type="match status" value="1"/>
</dbReference>
<dbReference type="FunFam" id="3.40.50.1390:FF:000001">
    <property type="entry name" value="DNA recombinase"/>
    <property type="match status" value="1"/>
</dbReference>
<feature type="active site" description="O-(5'-phospho-DNA)-serine intermediate" evidence="5 6">
    <location>
        <position position="10"/>
    </location>
</feature>
<dbReference type="Proteomes" id="UP000617426">
    <property type="component" value="Unassembled WGS sequence"/>
</dbReference>
<organism evidence="8 9">
    <name type="scientific">Schaalia hyovaginalis</name>
    <dbReference type="NCBI Taxonomy" id="29316"/>
    <lineage>
        <taxon>Bacteria</taxon>
        <taxon>Bacillati</taxon>
        <taxon>Actinomycetota</taxon>
        <taxon>Actinomycetes</taxon>
        <taxon>Actinomycetales</taxon>
        <taxon>Actinomycetaceae</taxon>
        <taxon>Schaalia</taxon>
    </lineage>
</organism>
<comment type="similarity">
    <text evidence="1">Belongs to the site-specific recombinase resolvase family.</text>
</comment>
<dbReference type="GO" id="GO:0000150">
    <property type="term" value="F:DNA strand exchange activity"/>
    <property type="evidence" value="ECO:0007669"/>
    <property type="project" value="InterPro"/>
</dbReference>
<dbReference type="Gene3D" id="3.40.50.1390">
    <property type="entry name" value="Resolvase, N-terminal catalytic domain"/>
    <property type="match status" value="1"/>
</dbReference>
<feature type="domain" description="Resolvase/invertase-type recombinase catalytic" evidence="7">
    <location>
        <begin position="2"/>
        <end position="135"/>
    </location>
</feature>
<name>A0A923E337_9ACTO</name>
<dbReference type="EMBL" id="JACHMK010000001">
    <property type="protein sequence ID" value="MBB6335126.1"/>
    <property type="molecule type" value="Genomic_DNA"/>
</dbReference>
<keyword evidence="9" id="KW-1185">Reference proteome</keyword>
<evidence type="ECO:0000259" key="7">
    <source>
        <dbReference type="PROSITE" id="PS51736"/>
    </source>
</evidence>
<dbReference type="PROSITE" id="PS51736">
    <property type="entry name" value="RECOMBINASES_3"/>
    <property type="match status" value="1"/>
</dbReference>
<dbReference type="CDD" id="cd03768">
    <property type="entry name" value="SR_ResInv"/>
    <property type="match status" value="1"/>
</dbReference>
<dbReference type="SMART" id="SM00857">
    <property type="entry name" value="Resolvase"/>
    <property type="match status" value="1"/>
</dbReference>
<dbReference type="SUPFAM" id="SSF46689">
    <property type="entry name" value="Homeodomain-like"/>
    <property type="match status" value="1"/>
</dbReference>
<evidence type="ECO:0000313" key="8">
    <source>
        <dbReference type="EMBL" id="MBB6335126.1"/>
    </source>
</evidence>
<evidence type="ECO:0000256" key="6">
    <source>
        <dbReference type="PROSITE-ProRule" id="PRU10137"/>
    </source>
</evidence>
<dbReference type="RefSeq" id="WP_184453320.1">
    <property type="nucleotide sequence ID" value="NZ_JACHMK010000001.1"/>
</dbReference>
<keyword evidence="3" id="KW-0238">DNA-binding</keyword>
<sequence length="180" mass="19505">MSITGYVRVSTDDQDEASQVAALEEAGCSVLYVERASGATTCRPEWKACLRSLGRGDTLVVVRIDRLGRSLVELVQIIDELHARGIEFRSLTEAIDTTTPAGRMVFQVAGAFAEYERALIRARTREGLAAARARGAHIGRPRVLTPEQAAHARALRAQGQSVSTIARILSCSASTIRRLS</sequence>
<comment type="caution">
    <text evidence="8">The sequence shown here is derived from an EMBL/GenBank/DDBJ whole genome shotgun (WGS) entry which is preliminary data.</text>
</comment>
<dbReference type="GO" id="GO:0003677">
    <property type="term" value="F:DNA binding"/>
    <property type="evidence" value="ECO:0007669"/>
    <property type="project" value="UniProtKB-KW"/>
</dbReference>
<dbReference type="InterPro" id="IPR006118">
    <property type="entry name" value="Recombinase_CS"/>
</dbReference>
<dbReference type="Pfam" id="PF00239">
    <property type="entry name" value="Resolvase"/>
    <property type="match status" value="1"/>
</dbReference>
<accession>A0A923E337</accession>
<dbReference type="AlphaFoldDB" id="A0A923E337"/>
<keyword evidence="2" id="KW-0229">DNA integration</keyword>
<dbReference type="InterPro" id="IPR006119">
    <property type="entry name" value="Resolv_N"/>
</dbReference>
<dbReference type="InterPro" id="IPR036162">
    <property type="entry name" value="Resolvase-like_N_sf"/>
</dbReference>
<proteinExistence type="inferred from homology"/>
<evidence type="ECO:0000256" key="4">
    <source>
        <dbReference type="ARBA" id="ARBA00023172"/>
    </source>
</evidence>
<evidence type="ECO:0000256" key="2">
    <source>
        <dbReference type="ARBA" id="ARBA00022908"/>
    </source>
</evidence>
<dbReference type="PROSITE" id="PS00398">
    <property type="entry name" value="RECOMBINASES_2"/>
    <property type="match status" value="1"/>
</dbReference>
<gene>
    <name evidence="8" type="ORF">HD592_001691</name>
</gene>
<dbReference type="InterPro" id="IPR006120">
    <property type="entry name" value="Resolvase_HTH_dom"/>
</dbReference>
<evidence type="ECO:0000256" key="3">
    <source>
        <dbReference type="ARBA" id="ARBA00023125"/>
    </source>
</evidence>
<dbReference type="PANTHER" id="PTHR30461:SF2">
    <property type="entry name" value="SERINE RECOMBINASE PINE-RELATED"/>
    <property type="match status" value="1"/>
</dbReference>
<protein>
    <submittedName>
        <fullName evidence="8">DNA invertase Pin-like site-specific DNA recombinase</fullName>
    </submittedName>
</protein>